<dbReference type="RefSeq" id="WP_067032067.1">
    <property type="nucleotide sequence ID" value="NZ_CP187511.1"/>
</dbReference>
<evidence type="ECO:0000313" key="1">
    <source>
        <dbReference type="EMBL" id="SBT16667.1"/>
    </source>
</evidence>
<dbReference type="Pfam" id="PF11162">
    <property type="entry name" value="DUF2946"/>
    <property type="match status" value="1"/>
</dbReference>
<dbReference type="AlphaFoldDB" id="A0A1C3JNM4"/>
<dbReference type="Proteomes" id="UP000092871">
    <property type="component" value="Unassembled WGS sequence"/>
</dbReference>
<evidence type="ECO:0000313" key="3">
    <source>
        <dbReference type="Proteomes" id="UP000092840"/>
    </source>
</evidence>
<proteinExistence type="predicted"/>
<dbReference type="EMBL" id="FLRA01000003">
    <property type="protein sequence ID" value="SBT16667.1"/>
    <property type="molecule type" value="Genomic_DNA"/>
</dbReference>
<dbReference type="EMBL" id="FLRB01000006">
    <property type="protein sequence ID" value="SBT20383.1"/>
    <property type="molecule type" value="Genomic_DNA"/>
</dbReference>
<protein>
    <recommendedName>
        <fullName evidence="5">DUF2946 domain-containing protein</fullName>
    </recommendedName>
</protein>
<evidence type="ECO:0000313" key="2">
    <source>
        <dbReference type="EMBL" id="SBT20383.1"/>
    </source>
</evidence>
<reference evidence="1 4" key="2">
    <citation type="submission" date="2016-06" db="EMBL/GenBank/DDBJ databases">
        <authorList>
            <person name="Kjaerup R.B."/>
            <person name="Dalgaard T.S."/>
            <person name="Juul-Madsen H.R."/>
        </authorList>
    </citation>
    <scope>NUCLEOTIDE SEQUENCE [LARGE SCALE GENOMIC DNA]</scope>
    <source>
        <strain evidence="1 4">CECT 5115</strain>
    </source>
</reference>
<name>A0A1C3JNM4_9GAMM</name>
<dbReference type="InterPro" id="IPR021333">
    <property type="entry name" value="DUF2946"/>
</dbReference>
<reference evidence="2 3" key="1">
    <citation type="submission" date="2016-06" db="EMBL/GenBank/DDBJ databases">
        <authorList>
            <person name="Rodrigo-Torres L."/>
            <person name="Arahal D.R."/>
        </authorList>
    </citation>
    <scope>NUCLEOTIDE SEQUENCE [LARGE SCALE GENOMIC DNA]</scope>
    <source>
        <strain evidence="2 3">CECT 5116</strain>
    </source>
</reference>
<keyword evidence="3" id="KW-1185">Reference proteome</keyword>
<dbReference type="OrthoDB" id="6896047at2"/>
<dbReference type="Proteomes" id="UP000092840">
    <property type="component" value="Unassembled WGS sequence"/>
</dbReference>
<sequence>MTLPFFLLKMPTPCYGLNGMLKHFTHQAVALARMGLLAMMLLTFGPLVGQLNAEPHSSSLSPSWVCGDDVQTSSMGHHGADHKHMWYEQCEYCSLVQHFPFLSHHIPQYASVTLPALSGEVASIRSAHVSDALFLHAPNRAPPPLNS</sequence>
<accession>A0A1C3JNM4</accession>
<evidence type="ECO:0000313" key="4">
    <source>
        <dbReference type="Proteomes" id="UP000092871"/>
    </source>
</evidence>
<organism evidence="1 4">
    <name type="scientific">Marinomonas gallaica</name>
    <dbReference type="NCBI Taxonomy" id="1806667"/>
    <lineage>
        <taxon>Bacteria</taxon>
        <taxon>Pseudomonadati</taxon>
        <taxon>Pseudomonadota</taxon>
        <taxon>Gammaproteobacteria</taxon>
        <taxon>Oceanospirillales</taxon>
        <taxon>Oceanospirillaceae</taxon>
        <taxon>Marinomonas</taxon>
    </lineage>
</organism>
<evidence type="ECO:0008006" key="5">
    <source>
        <dbReference type="Google" id="ProtNLM"/>
    </source>
</evidence>
<gene>
    <name evidence="1" type="ORF">MGA5115_00749</name>
    <name evidence="2" type="ORF">MGA5116_00967</name>
</gene>